<dbReference type="InterPro" id="IPR005835">
    <property type="entry name" value="NTP_transferase_dom"/>
</dbReference>
<evidence type="ECO:0000256" key="3">
    <source>
        <dbReference type="ARBA" id="ARBA00012461"/>
    </source>
</evidence>
<keyword evidence="7" id="KW-0460">Magnesium</keyword>
<evidence type="ECO:0000313" key="11">
    <source>
        <dbReference type="Proteomes" id="UP000077339"/>
    </source>
</evidence>
<evidence type="ECO:0000256" key="4">
    <source>
        <dbReference type="ARBA" id="ARBA00022679"/>
    </source>
</evidence>
<evidence type="ECO:0000313" key="10">
    <source>
        <dbReference type="EMBL" id="OAA26943.1"/>
    </source>
</evidence>
<reference evidence="10 11" key="1">
    <citation type="submission" date="2014-02" db="EMBL/GenBank/DDBJ databases">
        <title>Kosmotoga genome sequencing.</title>
        <authorList>
            <person name="Pollo S.M."/>
            <person name="Charchuk R."/>
            <person name="Nesbo C.L."/>
        </authorList>
    </citation>
    <scope>NUCLEOTIDE SEQUENCE [LARGE SCALE GENOMIC DNA]</scope>
    <source>
        <strain evidence="10 11">S304</strain>
    </source>
</reference>
<sequence>MKGVILAGGKGTRLYPLTKSLNKHLLPVGPEPMIYNPIRNMQACGIKDVLIITSTEHMGDMVNLLGSGSEFGLRFAYKVQDEAKGIADALRLAREFASNENMLVILGDNIFEKPIDYFVKNYNSIQKGKGARVLLVKVSNPQRFGVAALDERKVIEIQEKPENPKSNYAVVGAYIYDTRVFDIIDHIKPSARGEYEITSVNNKYIELGELEYDFVKGRWMDTGTFESYYLANKIMYENYFNKMGIEQS</sequence>
<dbReference type="PANTHER" id="PTHR43532:SF1">
    <property type="entry name" value="GLUCOSE-1-PHOSPHATE THYMIDYLYLTRANSFERASE 1"/>
    <property type="match status" value="1"/>
</dbReference>
<protein>
    <recommendedName>
        <fullName evidence="3">glucose-1-phosphate thymidylyltransferase</fullName>
        <ecNumber evidence="3">2.7.7.24</ecNumber>
    </recommendedName>
</protein>
<dbReference type="GO" id="GO:0046872">
    <property type="term" value="F:metal ion binding"/>
    <property type="evidence" value="ECO:0007669"/>
    <property type="project" value="UniProtKB-KW"/>
</dbReference>
<proteinExistence type="inferred from homology"/>
<dbReference type="AlphaFoldDB" id="A0A176JU61"/>
<evidence type="ECO:0000256" key="5">
    <source>
        <dbReference type="ARBA" id="ARBA00022695"/>
    </source>
</evidence>
<comment type="caution">
    <text evidence="10">The sequence shown here is derived from an EMBL/GenBank/DDBJ whole genome shotgun (WGS) entry which is preliminary data.</text>
</comment>
<dbReference type="InterPro" id="IPR005907">
    <property type="entry name" value="G1P_thy_trans_s"/>
</dbReference>
<organism evidence="10 11">
    <name type="scientific">Kosmotoga arenicorallina S304</name>
    <dbReference type="NCBI Taxonomy" id="1453497"/>
    <lineage>
        <taxon>Bacteria</taxon>
        <taxon>Thermotogati</taxon>
        <taxon>Thermotogota</taxon>
        <taxon>Thermotogae</taxon>
        <taxon>Kosmotogales</taxon>
        <taxon>Kosmotogaceae</taxon>
        <taxon>Kosmotoga</taxon>
    </lineage>
</organism>
<name>A0A176JU61_9BACT</name>
<keyword evidence="10" id="KW-0167">Capsid protein</keyword>
<dbReference type="SUPFAM" id="SSF53448">
    <property type="entry name" value="Nucleotide-diphospho-sugar transferases"/>
    <property type="match status" value="1"/>
</dbReference>
<gene>
    <name evidence="10" type="ORF">AT15_06235</name>
</gene>
<evidence type="ECO:0000256" key="8">
    <source>
        <dbReference type="ARBA" id="ARBA00049336"/>
    </source>
</evidence>
<evidence type="ECO:0000256" key="7">
    <source>
        <dbReference type="ARBA" id="ARBA00022842"/>
    </source>
</evidence>
<dbReference type="OrthoDB" id="9803871at2"/>
<keyword evidence="6" id="KW-0479">Metal-binding</keyword>
<dbReference type="PATRIC" id="fig|1453497.3.peg.1244"/>
<dbReference type="RefSeq" id="WP_068349093.1">
    <property type="nucleotide sequence ID" value="NZ_JFHK01000030.1"/>
</dbReference>
<dbReference type="GO" id="GO:0008879">
    <property type="term" value="F:glucose-1-phosphate thymidylyltransferase activity"/>
    <property type="evidence" value="ECO:0007669"/>
    <property type="project" value="UniProtKB-EC"/>
</dbReference>
<comment type="catalytic activity">
    <reaction evidence="8">
        <text>dTTP + alpha-D-glucose 1-phosphate + H(+) = dTDP-alpha-D-glucose + diphosphate</text>
        <dbReference type="Rhea" id="RHEA:15225"/>
        <dbReference type="ChEBI" id="CHEBI:15378"/>
        <dbReference type="ChEBI" id="CHEBI:33019"/>
        <dbReference type="ChEBI" id="CHEBI:37568"/>
        <dbReference type="ChEBI" id="CHEBI:57477"/>
        <dbReference type="ChEBI" id="CHEBI:58601"/>
        <dbReference type="EC" id="2.7.7.24"/>
    </reaction>
</comment>
<dbReference type="Proteomes" id="UP000077339">
    <property type="component" value="Unassembled WGS sequence"/>
</dbReference>
<dbReference type="Gene3D" id="3.90.550.10">
    <property type="entry name" value="Spore Coat Polysaccharide Biosynthesis Protein SpsA, Chain A"/>
    <property type="match status" value="1"/>
</dbReference>
<keyword evidence="5" id="KW-0548">Nucleotidyltransferase</keyword>
<evidence type="ECO:0000259" key="9">
    <source>
        <dbReference type="Pfam" id="PF00483"/>
    </source>
</evidence>
<keyword evidence="4" id="KW-0808">Transferase</keyword>
<dbReference type="EC" id="2.7.7.24" evidence="3"/>
<accession>A0A176JU61</accession>
<keyword evidence="11" id="KW-1185">Reference proteome</keyword>
<feature type="domain" description="Nucleotidyl transferase" evidence="9">
    <location>
        <begin position="2"/>
        <end position="234"/>
    </location>
</feature>
<comment type="similarity">
    <text evidence="2">Belongs to the glucose-1-phosphate thymidylyltransferase family.</text>
</comment>
<dbReference type="Pfam" id="PF00483">
    <property type="entry name" value="NTP_transferase"/>
    <property type="match status" value="1"/>
</dbReference>
<evidence type="ECO:0000256" key="2">
    <source>
        <dbReference type="ARBA" id="ARBA00010480"/>
    </source>
</evidence>
<keyword evidence="10" id="KW-0946">Virion</keyword>
<comment type="cofactor">
    <cofactor evidence="1">
        <name>Mg(2+)</name>
        <dbReference type="ChEBI" id="CHEBI:18420"/>
    </cofactor>
</comment>
<dbReference type="InterPro" id="IPR029044">
    <property type="entry name" value="Nucleotide-diphossugar_trans"/>
</dbReference>
<dbReference type="STRING" id="1453497.AT15_06235"/>
<evidence type="ECO:0000256" key="6">
    <source>
        <dbReference type="ARBA" id="ARBA00022723"/>
    </source>
</evidence>
<evidence type="ECO:0000256" key="1">
    <source>
        <dbReference type="ARBA" id="ARBA00001946"/>
    </source>
</evidence>
<dbReference type="EMBL" id="JFHK01000030">
    <property type="protein sequence ID" value="OAA26943.1"/>
    <property type="molecule type" value="Genomic_DNA"/>
</dbReference>
<dbReference type="PANTHER" id="PTHR43532">
    <property type="entry name" value="GLUCOSE-1-PHOSPHATE THYMIDYLYLTRANSFERASE"/>
    <property type="match status" value="1"/>
</dbReference>